<dbReference type="EMBL" id="CAJNNW010028453">
    <property type="protein sequence ID" value="CAE8696155.1"/>
    <property type="molecule type" value="Genomic_DNA"/>
</dbReference>
<feature type="non-terminal residue" evidence="1">
    <location>
        <position position="96"/>
    </location>
</feature>
<name>A0A813K3N8_POLGL</name>
<organism evidence="1 2">
    <name type="scientific">Polarella glacialis</name>
    <name type="common">Dinoflagellate</name>
    <dbReference type="NCBI Taxonomy" id="89957"/>
    <lineage>
        <taxon>Eukaryota</taxon>
        <taxon>Sar</taxon>
        <taxon>Alveolata</taxon>
        <taxon>Dinophyceae</taxon>
        <taxon>Suessiales</taxon>
        <taxon>Suessiaceae</taxon>
        <taxon>Polarella</taxon>
    </lineage>
</organism>
<protein>
    <submittedName>
        <fullName evidence="1">Uncharacterized protein</fullName>
    </submittedName>
</protein>
<dbReference type="AlphaFoldDB" id="A0A813K3N8"/>
<gene>
    <name evidence="1" type="ORF">PGLA2088_LOCUS29713</name>
</gene>
<feature type="non-terminal residue" evidence="1">
    <location>
        <position position="1"/>
    </location>
</feature>
<evidence type="ECO:0000313" key="2">
    <source>
        <dbReference type="Proteomes" id="UP000626109"/>
    </source>
</evidence>
<accession>A0A813K3N8</accession>
<evidence type="ECO:0000313" key="1">
    <source>
        <dbReference type="EMBL" id="CAE8696155.1"/>
    </source>
</evidence>
<dbReference type="Proteomes" id="UP000626109">
    <property type="component" value="Unassembled WGS sequence"/>
</dbReference>
<comment type="caution">
    <text evidence="1">The sequence shown here is derived from an EMBL/GenBank/DDBJ whole genome shotgun (WGS) entry which is preliminary data.</text>
</comment>
<proteinExistence type="predicted"/>
<sequence length="96" mass="10254">PAPVRPAEVVDDSMNSTAIELANVSATPEVVSRIAKLIIGDAAVQRLDSFEPDNSAGCVWPSCAPWCAPCAKTNKWWMCMLSSTKCQVNSECIVGL</sequence>
<reference evidence="1" key="1">
    <citation type="submission" date="2021-02" db="EMBL/GenBank/DDBJ databases">
        <authorList>
            <person name="Dougan E. K."/>
            <person name="Rhodes N."/>
            <person name="Thang M."/>
            <person name="Chan C."/>
        </authorList>
    </citation>
    <scope>NUCLEOTIDE SEQUENCE</scope>
</reference>